<organism evidence="6 7">
    <name type="scientific">Dethiosulfovibrio salsuginis</name>
    <dbReference type="NCBI Taxonomy" id="561720"/>
    <lineage>
        <taxon>Bacteria</taxon>
        <taxon>Thermotogati</taxon>
        <taxon>Synergistota</taxon>
        <taxon>Synergistia</taxon>
        <taxon>Synergistales</taxon>
        <taxon>Dethiosulfovibrionaceae</taxon>
        <taxon>Dethiosulfovibrio</taxon>
    </lineage>
</organism>
<name>A0A1X7JHF1_9BACT</name>
<evidence type="ECO:0000256" key="3">
    <source>
        <dbReference type="ARBA" id="ARBA00022989"/>
    </source>
</evidence>
<evidence type="ECO:0000256" key="5">
    <source>
        <dbReference type="SAM" id="Phobius"/>
    </source>
</evidence>
<feature type="transmembrane region" description="Helical" evidence="5">
    <location>
        <begin position="111"/>
        <end position="129"/>
    </location>
</feature>
<evidence type="ECO:0000313" key="6">
    <source>
        <dbReference type="EMBL" id="SMG27326.1"/>
    </source>
</evidence>
<dbReference type="STRING" id="561720.SAMN06275492_11246"/>
<keyword evidence="7" id="KW-1185">Reference proteome</keyword>
<keyword evidence="6" id="KW-0808">Transferase</keyword>
<gene>
    <name evidence="6" type="ORF">SAMN06275492_11246</name>
</gene>
<evidence type="ECO:0000256" key="1">
    <source>
        <dbReference type="ARBA" id="ARBA00004127"/>
    </source>
</evidence>
<keyword evidence="3 5" id="KW-1133">Transmembrane helix</keyword>
<feature type="transmembrane region" description="Helical" evidence="5">
    <location>
        <begin position="89"/>
        <end position="105"/>
    </location>
</feature>
<dbReference type="EMBL" id="FXBB01000012">
    <property type="protein sequence ID" value="SMG27326.1"/>
    <property type="molecule type" value="Genomic_DNA"/>
</dbReference>
<accession>A0A1X7JHF1</accession>
<dbReference type="OrthoDB" id="9782395at2"/>
<keyword evidence="2 5" id="KW-0812">Transmembrane</keyword>
<dbReference type="GO" id="GO:0008168">
    <property type="term" value="F:methyltransferase activity"/>
    <property type="evidence" value="ECO:0007669"/>
    <property type="project" value="UniProtKB-KW"/>
</dbReference>
<feature type="transmembrane region" description="Helical" evidence="5">
    <location>
        <begin position="44"/>
        <end position="68"/>
    </location>
</feature>
<dbReference type="Pfam" id="PF04191">
    <property type="entry name" value="PEMT"/>
    <property type="match status" value="1"/>
</dbReference>
<keyword evidence="6" id="KW-0489">Methyltransferase</keyword>
<evidence type="ECO:0000256" key="2">
    <source>
        <dbReference type="ARBA" id="ARBA00022692"/>
    </source>
</evidence>
<dbReference type="InterPro" id="IPR007318">
    <property type="entry name" value="Phopholipid_MeTrfase"/>
</dbReference>
<dbReference type="GO" id="GO:0012505">
    <property type="term" value="C:endomembrane system"/>
    <property type="evidence" value="ECO:0007669"/>
    <property type="project" value="UniProtKB-SubCell"/>
</dbReference>
<evidence type="ECO:0000313" key="7">
    <source>
        <dbReference type="Proteomes" id="UP000193355"/>
    </source>
</evidence>
<sequence length="195" mass="22212">MIWKGMVKLRFDELQRKAFRLRGGVWTALFLAILFVSSPSPGRILIGLFPVLLGQALRFWAVGCIVLYRGEKVKADRLVTWGPYSLARNPLYVANGLIGLGWGLMSGFWGLLLFAVIFVGLYGILIVPWEEGFLRKKFGKSYLSYCRSVGPFYPLKWPPKVRSGPFDSSVIWRSEVHSVIVTLLGTVLIWSRLWW</sequence>
<dbReference type="Proteomes" id="UP000193355">
    <property type="component" value="Unassembled WGS sequence"/>
</dbReference>
<reference evidence="7" key="1">
    <citation type="submission" date="2017-04" db="EMBL/GenBank/DDBJ databases">
        <authorList>
            <person name="Varghese N."/>
            <person name="Submissions S."/>
        </authorList>
    </citation>
    <scope>NUCLEOTIDE SEQUENCE [LARGE SCALE GENOMIC DNA]</scope>
    <source>
        <strain evidence="7">USBA 82</strain>
    </source>
</reference>
<protein>
    <submittedName>
        <fullName evidence="6">Protein-S-isoprenylcysteine O-methyltransferase Ste14</fullName>
    </submittedName>
</protein>
<proteinExistence type="predicted"/>
<dbReference type="AlphaFoldDB" id="A0A1X7JHF1"/>
<keyword evidence="4 5" id="KW-0472">Membrane</keyword>
<feature type="transmembrane region" description="Helical" evidence="5">
    <location>
        <begin position="21"/>
        <end position="38"/>
    </location>
</feature>
<comment type="subcellular location">
    <subcellularLocation>
        <location evidence="1">Endomembrane system</location>
        <topology evidence="1">Multi-pass membrane protein</topology>
    </subcellularLocation>
</comment>
<dbReference type="RefSeq" id="WP_085544447.1">
    <property type="nucleotide sequence ID" value="NZ_FXBB01000012.1"/>
</dbReference>
<dbReference type="Gene3D" id="1.20.120.1630">
    <property type="match status" value="1"/>
</dbReference>
<evidence type="ECO:0000256" key="4">
    <source>
        <dbReference type="ARBA" id="ARBA00023136"/>
    </source>
</evidence>
<dbReference type="GO" id="GO:0032259">
    <property type="term" value="P:methylation"/>
    <property type="evidence" value="ECO:0007669"/>
    <property type="project" value="UniProtKB-KW"/>
</dbReference>